<dbReference type="AlphaFoldDB" id="A0A9Q0RSX7"/>
<evidence type="ECO:0000256" key="2">
    <source>
        <dbReference type="SAM" id="Phobius"/>
    </source>
</evidence>
<gene>
    <name evidence="4" type="ORF">RDWZM_003316</name>
</gene>
<comment type="caution">
    <text evidence="4">The sequence shown here is derived from an EMBL/GenBank/DDBJ whole genome shotgun (WGS) entry which is preliminary data.</text>
</comment>
<feature type="domain" description="Ig-like" evidence="3">
    <location>
        <begin position="648"/>
        <end position="766"/>
    </location>
</feature>
<dbReference type="InterPro" id="IPR013151">
    <property type="entry name" value="Immunoglobulin_dom"/>
</dbReference>
<feature type="transmembrane region" description="Helical" evidence="2">
    <location>
        <begin position="777"/>
        <end position="798"/>
    </location>
</feature>
<evidence type="ECO:0000313" key="5">
    <source>
        <dbReference type="Proteomes" id="UP001142055"/>
    </source>
</evidence>
<evidence type="ECO:0000313" key="4">
    <source>
        <dbReference type="EMBL" id="KAJ6224771.1"/>
    </source>
</evidence>
<name>A0A9Q0RSX7_BLOTA</name>
<dbReference type="PROSITE" id="PS50835">
    <property type="entry name" value="IG_LIKE"/>
    <property type="match status" value="2"/>
</dbReference>
<dbReference type="InterPro" id="IPR003598">
    <property type="entry name" value="Ig_sub2"/>
</dbReference>
<sequence length="819" mass="95419">MAYCAVYLNRIYRERNCPEKPENPLIVEKDLPYDADFTFIDFVPSVLVYSAQEVEYHKFSHLIDTANSWLHRNSQWKLINCETVKLSYRHNLTNMVSRWEQQINPASILINSQLRGNEYETTLKVLRLWIRRKDGDEDEQEMINESGQFAITLKYLDFVPQRQNGNAFESIDDLLARVNERLRQPDAAKWNMVTLQSLKIEANSDWNMGDVEVSLAEESSRHLIILRLYYEEYNYSDSGMWPTSANKVAVIGFEDFKPRHLSGGSFFKRPQFEPFSSLVQRAGKWLTNQTGIHFMNAQSIDIKVKSLSRIDSRTSTHIEHGDFIQMLRVVFLRFVPSESTSTVDRPRPRSAQLANNNTRPETSAAASLPLGSKVILTTKYEHALDSLQQRVHNWLRNEQNVDVFVLSGETVDIYGKDDDERNLERSLEECFQSNRLGSLNMYAFTAVRLFYCVLPKMDKTSSSSKSTQSLSAGAIRSNHMMMPKLVRQNSNSFNKQQRWTRKMAEECSKQMPTRLQHQDSRIDQSSVVANTHKPIMTRRPTTQFETSEPVDSDQFPEQFDDDPIEMILLNESKPLNLSCLSKSSNNDITWMKDGIILKENNDTNMKIILTSTSSELFILESNTSDVGDYECVQNSNERLSLFIVRMKPRVKFNIVKYERSQTIVVNSRWSIMCEFVNPQYERDGELSFLYCETDQFKSGQWCGRSNLDQLKYDTIKWLQANDRRIGMKLNRTNGTQIELIIDKVRYKDMGHYLCMGQNILTMLNTSIFLRVRDEYDFIWPFMLLIALSLYLFALIAIYEVRRIRPTSFLNLETNWEKMK</sequence>
<evidence type="ECO:0000259" key="3">
    <source>
        <dbReference type="PROSITE" id="PS50835"/>
    </source>
</evidence>
<dbReference type="SUPFAM" id="SSF48726">
    <property type="entry name" value="Immunoglobulin"/>
    <property type="match status" value="2"/>
</dbReference>
<reference evidence="4" key="1">
    <citation type="submission" date="2022-12" db="EMBL/GenBank/DDBJ databases">
        <title>Genome assemblies of Blomia tropicalis.</title>
        <authorList>
            <person name="Cui Y."/>
        </authorList>
    </citation>
    <scope>NUCLEOTIDE SEQUENCE</scope>
    <source>
        <tissue evidence="4">Adult mites</tissue>
    </source>
</reference>
<protein>
    <recommendedName>
        <fullName evidence="3">Ig-like domain-containing protein</fullName>
    </recommendedName>
</protein>
<dbReference type="Pfam" id="PF00047">
    <property type="entry name" value="ig"/>
    <property type="match status" value="1"/>
</dbReference>
<dbReference type="InterPro" id="IPR003599">
    <property type="entry name" value="Ig_sub"/>
</dbReference>
<proteinExistence type="predicted"/>
<evidence type="ECO:0000256" key="1">
    <source>
        <dbReference type="SAM" id="MobiDB-lite"/>
    </source>
</evidence>
<dbReference type="InterPro" id="IPR007110">
    <property type="entry name" value="Ig-like_dom"/>
</dbReference>
<dbReference type="EMBL" id="JAPWDV010000001">
    <property type="protein sequence ID" value="KAJ6224771.1"/>
    <property type="molecule type" value="Genomic_DNA"/>
</dbReference>
<dbReference type="SMART" id="SM00409">
    <property type="entry name" value="IG"/>
    <property type="match status" value="2"/>
</dbReference>
<dbReference type="InterPro" id="IPR013783">
    <property type="entry name" value="Ig-like_fold"/>
</dbReference>
<keyword evidence="2" id="KW-0812">Transmembrane</keyword>
<feature type="region of interest" description="Disordered" evidence="1">
    <location>
        <begin position="340"/>
        <end position="365"/>
    </location>
</feature>
<feature type="compositionally biased region" description="Polar residues" evidence="1">
    <location>
        <begin position="352"/>
        <end position="365"/>
    </location>
</feature>
<keyword evidence="5" id="KW-1185">Reference proteome</keyword>
<dbReference type="SMART" id="SM00408">
    <property type="entry name" value="IGc2"/>
    <property type="match status" value="1"/>
</dbReference>
<feature type="domain" description="Ig-like" evidence="3">
    <location>
        <begin position="556"/>
        <end position="631"/>
    </location>
</feature>
<keyword evidence="2" id="KW-0472">Membrane</keyword>
<accession>A0A9Q0RSX7</accession>
<organism evidence="4 5">
    <name type="scientific">Blomia tropicalis</name>
    <name type="common">Mite</name>
    <dbReference type="NCBI Taxonomy" id="40697"/>
    <lineage>
        <taxon>Eukaryota</taxon>
        <taxon>Metazoa</taxon>
        <taxon>Ecdysozoa</taxon>
        <taxon>Arthropoda</taxon>
        <taxon>Chelicerata</taxon>
        <taxon>Arachnida</taxon>
        <taxon>Acari</taxon>
        <taxon>Acariformes</taxon>
        <taxon>Sarcoptiformes</taxon>
        <taxon>Astigmata</taxon>
        <taxon>Glycyphagoidea</taxon>
        <taxon>Echimyopodidae</taxon>
        <taxon>Blomia</taxon>
    </lineage>
</organism>
<keyword evidence="2" id="KW-1133">Transmembrane helix</keyword>
<dbReference type="Gene3D" id="2.60.40.10">
    <property type="entry name" value="Immunoglobulins"/>
    <property type="match status" value="1"/>
</dbReference>
<dbReference type="Proteomes" id="UP001142055">
    <property type="component" value="Chromosome 1"/>
</dbReference>
<dbReference type="InterPro" id="IPR036179">
    <property type="entry name" value="Ig-like_dom_sf"/>
</dbReference>